<evidence type="ECO:0000256" key="2">
    <source>
        <dbReference type="ARBA" id="ARBA00012338"/>
    </source>
</evidence>
<dbReference type="InterPro" id="IPR022761">
    <property type="entry name" value="Fumarate_lyase_N"/>
</dbReference>
<comment type="similarity">
    <text evidence="7">Belongs to the lyase 1 family. Argininosuccinate lyase subfamily.</text>
</comment>
<feature type="domain" description="Argininosuccinate lyase C-terminal" evidence="9">
    <location>
        <begin position="369"/>
        <end position="436"/>
    </location>
</feature>
<dbReference type="OrthoDB" id="9769623at2"/>
<evidence type="ECO:0000259" key="9">
    <source>
        <dbReference type="Pfam" id="PF14698"/>
    </source>
</evidence>
<dbReference type="Gene3D" id="1.20.200.10">
    <property type="entry name" value="Fumarase/aspartase (Central domain)"/>
    <property type="match status" value="1"/>
</dbReference>
<comment type="catalytic activity">
    <reaction evidence="7">
        <text>2-(N(omega)-L-arginino)succinate = fumarate + L-arginine</text>
        <dbReference type="Rhea" id="RHEA:24020"/>
        <dbReference type="ChEBI" id="CHEBI:29806"/>
        <dbReference type="ChEBI" id="CHEBI:32682"/>
        <dbReference type="ChEBI" id="CHEBI:57472"/>
        <dbReference type="EC" id="4.3.2.1"/>
    </reaction>
</comment>
<dbReference type="InterPro" id="IPR009049">
    <property type="entry name" value="Argininosuccinate_lyase"/>
</dbReference>
<evidence type="ECO:0000313" key="11">
    <source>
        <dbReference type="Proteomes" id="UP000192534"/>
    </source>
</evidence>
<dbReference type="SUPFAM" id="SSF48557">
    <property type="entry name" value="L-aspartase-like"/>
    <property type="match status" value="1"/>
</dbReference>
<evidence type="ECO:0000256" key="6">
    <source>
        <dbReference type="ARBA" id="ARBA00023239"/>
    </source>
</evidence>
<dbReference type="NCBIfam" id="TIGR00838">
    <property type="entry name" value="argH"/>
    <property type="match status" value="1"/>
</dbReference>
<evidence type="ECO:0000256" key="4">
    <source>
        <dbReference type="ARBA" id="ARBA00022571"/>
    </source>
</evidence>
<keyword evidence="3 7" id="KW-0963">Cytoplasm</keyword>
<dbReference type="UniPathway" id="UPA00068">
    <property type="reaction ID" value="UER00114"/>
</dbReference>
<keyword evidence="11" id="KW-1185">Reference proteome</keyword>
<dbReference type="InterPro" id="IPR024083">
    <property type="entry name" value="Fumarase/histidase_N"/>
</dbReference>
<dbReference type="HAMAP" id="MF_00006">
    <property type="entry name" value="Arg_succ_lyase"/>
    <property type="match status" value="1"/>
</dbReference>
<dbReference type="Gene3D" id="1.10.275.10">
    <property type="entry name" value="Fumarase/aspartase (N-terminal domain)"/>
    <property type="match status" value="1"/>
</dbReference>
<dbReference type="GO" id="GO:0005829">
    <property type="term" value="C:cytosol"/>
    <property type="evidence" value="ECO:0007669"/>
    <property type="project" value="TreeGrafter"/>
</dbReference>
<evidence type="ECO:0000313" key="10">
    <source>
        <dbReference type="EMBL" id="ORB48311.1"/>
    </source>
</evidence>
<dbReference type="InterPro" id="IPR000362">
    <property type="entry name" value="Fumarate_lyase_fam"/>
</dbReference>
<dbReference type="FunFam" id="1.10.40.30:FF:000001">
    <property type="entry name" value="Argininosuccinate lyase"/>
    <property type="match status" value="1"/>
</dbReference>
<keyword evidence="5 7" id="KW-0028">Amino-acid biosynthesis</keyword>
<evidence type="ECO:0000256" key="7">
    <source>
        <dbReference type="HAMAP-Rule" id="MF_00006"/>
    </source>
</evidence>
<dbReference type="PROSITE" id="PS00163">
    <property type="entry name" value="FUMARATE_LYASES"/>
    <property type="match status" value="1"/>
</dbReference>
<sequence length="470" mass="49649">MSTNEGSLWGGRFADGPAPALAALSKSTHFDWVLAPYDVAASKAHAKVLHTAGLLTDEQRDGLLAGLDSLGQDVADGSFTPLVTDEDVHGALERGLIDRVGPDLGGRLRAGRSRNDQVATLFRMWLRDAMRRIADGVLDVVGALATQAAAHPTAIMPGKTHLQAAQPVLLAHHLLAHAHPLLRDVDRIADFDDRTAVSPYGSGALAGSSLGLDPDAIAEELGFAAAADNSIDATAARDFAAEAAFVLAMIGVDLSRLAEDIILWSTTEFGYVTLHDSWSTGSSIMPQKKNPDIAELARGKSGRLIGNLTGLLATLKAQPLAYNRDLQEDKEPVFDSVAQLELVLPAMAGLVATLRFDTDRMAALAPAGYTLATDVAEWLVRRGVPFRVAHEAAGEAVRAAEGRGVGLDELTDEELAVISGELTPEVRGVLTVEGSVSSRDARGGTAPTQVAGQLGVVRDSVENLRIRLRR</sequence>
<dbReference type="AlphaFoldDB" id="A0A1X0IKP6"/>
<dbReference type="InterPro" id="IPR008948">
    <property type="entry name" value="L-Aspartase-like"/>
</dbReference>
<evidence type="ECO:0000259" key="8">
    <source>
        <dbReference type="Pfam" id="PF00206"/>
    </source>
</evidence>
<keyword evidence="4 7" id="KW-0055">Arginine biosynthesis</keyword>
<dbReference type="PANTHER" id="PTHR43814">
    <property type="entry name" value="ARGININOSUCCINATE LYASE"/>
    <property type="match status" value="1"/>
</dbReference>
<dbReference type="FunFam" id="1.20.200.10:FF:000015">
    <property type="entry name" value="argininosuccinate lyase isoform X2"/>
    <property type="match status" value="1"/>
</dbReference>
<comment type="subcellular location">
    <subcellularLocation>
        <location evidence="7">Cytoplasm</location>
    </subcellularLocation>
</comment>
<dbReference type="Gene3D" id="1.10.40.30">
    <property type="entry name" value="Fumarase/aspartase (C-terminal domain)"/>
    <property type="match status" value="1"/>
</dbReference>
<keyword evidence="6 7" id="KW-0456">Lyase</keyword>
<comment type="pathway">
    <text evidence="1 7">Amino-acid biosynthesis; L-arginine biosynthesis; L-arginine from L-ornithine and carbamoyl phosphate: step 3/3.</text>
</comment>
<evidence type="ECO:0000256" key="1">
    <source>
        <dbReference type="ARBA" id="ARBA00004941"/>
    </source>
</evidence>
<dbReference type="Pfam" id="PF00206">
    <property type="entry name" value="Lyase_1"/>
    <property type="match status" value="1"/>
</dbReference>
<protein>
    <recommendedName>
        <fullName evidence="2 7">Argininosuccinate lyase</fullName>
        <shortName evidence="7">ASAL</shortName>
        <ecNumber evidence="2 7">4.3.2.1</ecNumber>
    </recommendedName>
    <alternativeName>
        <fullName evidence="7">Arginosuccinase</fullName>
    </alternativeName>
</protein>
<feature type="domain" description="Fumarate lyase N-terminal" evidence="8">
    <location>
        <begin position="18"/>
        <end position="306"/>
    </location>
</feature>
<comment type="caution">
    <text evidence="10">The sequence shown here is derived from an EMBL/GenBank/DDBJ whole genome shotgun (WGS) entry which is preliminary data.</text>
</comment>
<dbReference type="CDD" id="cd01359">
    <property type="entry name" value="Argininosuccinate_lyase"/>
    <property type="match status" value="1"/>
</dbReference>
<dbReference type="InterPro" id="IPR020557">
    <property type="entry name" value="Fumarate_lyase_CS"/>
</dbReference>
<reference evidence="10 11" key="1">
    <citation type="submission" date="2016-12" db="EMBL/GenBank/DDBJ databases">
        <title>The new phylogeny of genus Mycobacterium.</title>
        <authorList>
            <person name="Tortoli E."/>
            <person name="Trovato A."/>
            <person name="Cirillo D.M."/>
        </authorList>
    </citation>
    <scope>NUCLEOTIDE SEQUENCE [LARGE SCALE GENOMIC DNA]</scope>
    <source>
        <strain evidence="10 11">DSM 44223</strain>
    </source>
</reference>
<dbReference type="GO" id="GO:0042450">
    <property type="term" value="P:L-arginine biosynthetic process via ornithine"/>
    <property type="evidence" value="ECO:0007669"/>
    <property type="project" value="UniProtKB-UniRule"/>
</dbReference>
<evidence type="ECO:0000256" key="5">
    <source>
        <dbReference type="ARBA" id="ARBA00022605"/>
    </source>
</evidence>
<dbReference type="EMBL" id="MVIH01000020">
    <property type="protein sequence ID" value="ORB48311.1"/>
    <property type="molecule type" value="Genomic_DNA"/>
</dbReference>
<dbReference type="GO" id="GO:0004056">
    <property type="term" value="F:argininosuccinate lyase activity"/>
    <property type="evidence" value="ECO:0007669"/>
    <property type="project" value="UniProtKB-UniRule"/>
</dbReference>
<dbReference type="Proteomes" id="UP000192534">
    <property type="component" value="Unassembled WGS sequence"/>
</dbReference>
<dbReference type="EC" id="4.3.2.1" evidence="2 7"/>
<dbReference type="PRINTS" id="PR00149">
    <property type="entry name" value="FUMRATELYASE"/>
</dbReference>
<organism evidence="10 11">
    <name type="scientific">Mycolicibacterium rhodesiae</name>
    <name type="common">Mycobacterium rhodesiae</name>
    <dbReference type="NCBI Taxonomy" id="36814"/>
    <lineage>
        <taxon>Bacteria</taxon>
        <taxon>Bacillati</taxon>
        <taxon>Actinomycetota</taxon>
        <taxon>Actinomycetes</taxon>
        <taxon>Mycobacteriales</taxon>
        <taxon>Mycobacteriaceae</taxon>
        <taxon>Mycolicibacterium</taxon>
    </lineage>
</organism>
<dbReference type="InterPro" id="IPR029419">
    <property type="entry name" value="Arg_succ_lyase_C"/>
</dbReference>
<accession>A0A1X0IKP6</accession>
<proteinExistence type="inferred from homology"/>
<dbReference type="RefSeq" id="WP_083122537.1">
    <property type="nucleotide sequence ID" value="NZ_JACKUO010000006.1"/>
</dbReference>
<name>A0A1X0IKP6_MYCRH</name>
<dbReference type="PRINTS" id="PR00145">
    <property type="entry name" value="ARGSUCLYASE"/>
</dbReference>
<gene>
    <name evidence="7" type="primary">argH</name>
    <name evidence="10" type="ORF">BST42_25855</name>
</gene>
<dbReference type="Pfam" id="PF14698">
    <property type="entry name" value="ASL_C2"/>
    <property type="match status" value="1"/>
</dbReference>
<evidence type="ECO:0000256" key="3">
    <source>
        <dbReference type="ARBA" id="ARBA00022490"/>
    </source>
</evidence>
<dbReference type="PANTHER" id="PTHR43814:SF1">
    <property type="entry name" value="ARGININOSUCCINATE LYASE"/>
    <property type="match status" value="1"/>
</dbReference>